<reference evidence="1" key="1">
    <citation type="submission" date="2023-10" db="EMBL/GenBank/DDBJ databases">
        <title>Genome assembly of Pristionchus species.</title>
        <authorList>
            <person name="Yoshida K."/>
            <person name="Sommer R.J."/>
        </authorList>
    </citation>
    <scope>NUCLEOTIDE SEQUENCE</scope>
    <source>
        <strain evidence="1">RS5133</strain>
    </source>
</reference>
<keyword evidence="2" id="KW-1185">Reference proteome</keyword>
<dbReference type="AlphaFoldDB" id="A0AAV5V2A8"/>
<gene>
    <name evidence="1" type="ORF">PFISCL1PPCAC_4244</name>
</gene>
<protein>
    <submittedName>
        <fullName evidence="1">Uncharacterized protein</fullName>
    </submittedName>
</protein>
<dbReference type="EMBL" id="BTSY01000002">
    <property type="protein sequence ID" value="GMT12947.1"/>
    <property type="molecule type" value="Genomic_DNA"/>
</dbReference>
<dbReference type="Proteomes" id="UP001432322">
    <property type="component" value="Unassembled WGS sequence"/>
</dbReference>
<evidence type="ECO:0000313" key="1">
    <source>
        <dbReference type="EMBL" id="GMT12947.1"/>
    </source>
</evidence>
<comment type="caution">
    <text evidence="1">The sequence shown here is derived from an EMBL/GenBank/DDBJ whole genome shotgun (WGS) entry which is preliminary data.</text>
</comment>
<accession>A0AAV5V2A8</accession>
<proteinExistence type="predicted"/>
<organism evidence="1 2">
    <name type="scientific">Pristionchus fissidentatus</name>
    <dbReference type="NCBI Taxonomy" id="1538716"/>
    <lineage>
        <taxon>Eukaryota</taxon>
        <taxon>Metazoa</taxon>
        <taxon>Ecdysozoa</taxon>
        <taxon>Nematoda</taxon>
        <taxon>Chromadorea</taxon>
        <taxon>Rhabditida</taxon>
        <taxon>Rhabditina</taxon>
        <taxon>Diplogasteromorpha</taxon>
        <taxon>Diplogasteroidea</taxon>
        <taxon>Neodiplogasteridae</taxon>
        <taxon>Pristionchus</taxon>
    </lineage>
</organism>
<feature type="non-terminal residue" evidence="1">
    <location>
        <position position="75"/>
    </location>
</feature>
<feature type="non-terminal residue" evidence="1">
    <location>
        <position position="1"/>
    </location>
</feature>
<sequence length="75" mass="8790">RCVYRYFDYLCVFWSAKSGVELHAWSLVIRMRSQLKMIGIPTLNCPRVKDGEKSIKSTTLECDTFTKKYRYDGGE</sequence>
<name>A0AAV5V2A8_9BILA</name>
<evidence type="ECO:0000313" key="2">
    <source>
        <dbReference type="Proteomes" id="UP001432322"/>
    </source>
</evidence>